<dbReference type="SUPFAM" id="SSF53098">
    <property type="entry name" value="Ribonuclease H-like"/>
    <property type="match status" value="1"/>
</dbReference>
<dbReference type="GO" id="GO:0003676">
    <property type="term" value="F:nucleic acid binding"/>
    <property type="evidence" value="ECO:0007669"/>
    <property type="project" value="InterPro"/>
</dbReference>
<dbReference type="InterPro" id="IPR041588">
    <property type="entry name" value="Integrase_H2C2"/>
</dbReference>
<keyword evidence="3" id="KW-1185">Reference proteome</keyword>
<dbReference type="AlphaFoldDB" id="A0A9Q3FWL6"/>
<evidence type="ECO:0000259" key="1">
    <source>
        <dbReference type="Pfam" id="PF17921"/>
    </source>
</evidence>
<dbReference type="OrthoDB" id="2273864at2759"/>
<accession>A0A9Q3FWL6</accession>
<proteinExistence type="predicted"/>
<dbReference type="Proteomes" id="UP000765509">
    <property type="component" value="Unassembled WGS sequence"/>
</dbReference>
<organism evidence="2 3">
    <name type="scientific">Austropuccinia psidii MF-1</name>
    <dbReference type="NCBI Taxonomy" id="1389203"/>
    <lineage>
        <taxon>Eukaryota</taxon>
        <taxon>Fungi</taxon>
        <taxon>Dikarya</taxon>
        <taxon>Basidiomycota</taxon>
        <taxon>Pucciniomycotina</taxon>
        <taxon>Pucciniomycetes</taxon>
        <taxon>Pucciniales</taxon>
        <taxon>Sphaerophragmiaceae</taxon>
        <taxon>Austropuccinia</taxon>
    </lineage>
</organism>
<feature type="domain" description="Integrase zinc-binding" evidence="1">
    <location>
        <begin position="19"/>
        <end position="45"/>
    </location>
</feature>
<evidence type="ECO:0000313" key="3">
    <source>
        <dbReference type="Proteomes" id="UP000765509"/>
    </source>
</evidence>
<dbReference type="Gene3D" id="3.30.420.10">
    <property type="entry name" value="Ribonuclease H-like superfamily/Ribonuclease H"/>
    <property type="match status" value="1"/>
</dbReference>
<dbReference type="Pfam" id="PF17921">
    <property type="entry name" value="Integrase_H2C2"/>
    <property type="match status" value="1"/>
</dbReference>
<name>A0A9Q3FWL6_9BASI</name>
<dbReference type="PANTHER" id="PTHR37984">
    <property type="entry name" value="PROTEIN CBG26694"/>
    <property type="match status" value="1"/>
</dbReference>
<dbReference type="InterPro" id="IPR036397">
    <property type="entry name" value="RNaseH_sf"/>
</dbReference>
<gene>
    <name evidence="2" type="ORF">O181_084622</name>
</gene>
<protein>
    <recommendedName>
        <fullName evidence="1">Integrase zinc-binding domain-containing protein</fullName>
    </recommendedName>
</protein>
<evidence type="ECO:0000313" key="2">
    <source>
        <dbReference type="EMBL" id="MBW0544907.1"/>
    </source>
</evidence>
<dbReference type="InterPro" id="IPR050951">
    <property type="entry name" value="Retrovirus_Pol_polyprotein"/>
</dbReference>
<reference evidence="2" key="1">
    <citation type="submission" date="2021-03" db="EMBL/GenBank/DDBJ databases">
        <title>Draft genome sequence of rust myrtle Austropuccinia psidii MF-1, a brazilian biotype.</title>
        <authorList>
            <person name="Quecine M.C."/>
            <person name="Pachon D.M.R."/>
            <person name="Bonatelli M.L."/>
            <person name="Correr F.H."/>
            <person name="Franceschini L.M."/>
            <person name="Leite T.F."/>
            <person name="Margarido G.R.A."/>
            <person name="Almeida C.A."/>
            <person name="Ferrarezi J.A."/>
            <person name="Labate C.A."/>
        </authorList>
    </citation>
    <scope>NUCLEOTIDE SEQUENCE</scope>
    <source>
        <strain evidence="2">MF-1</strain>
    </source>
</reference>
<sequence>MKEFILDICLKTEQWKELRNSWWPFWRKDVIEYCHSCDRCQKANKAPGKVFCLMIHIQEPITSLELVHMHWVTTLPPGGERIYNACLVILDSYSKTPIFLPFHKDDTAMDTSILIWKRVISHTGLFENIVSDRDPKFT</sequence>
<dbReference type="InterPro" id="IPR012337">
    <property type="entry name" value="RNaseH-like_sf"/>
</dbReference>
<comment type="caution">
    <text evidence="2">The sequence shown here is derived from an EMBL/GenBank/DDBJ whole genome shotgun (WGS) entry which is preliminary data.</text>
</comment>
<dbReference type="EMBL" id="AVOT02049769">
    <property type="protein sequence ID" value="MBW0544907.1"/>
    <property type="molecule type" value="Genomic_DNA"/>
</dbReference>
<dbReference type="PANTHER" id="PTHR37984:SF5">
    <property type="entry name" value="PROTEIN NYNRIN-LIKE"/>
    <property type="match status" value="1"/>
</dbReference>